<gene>
    <name evidence="5" type="ORF">GCM10007350_01530</name>
</gene>
<keyword evidence="1" id="KW-0805">Transcription regulation</keyword>
<dbReference type="InterPro" id="IPR036388">
    <property type="entry name" value="WH-like_DNA-bd_sf"/>
</dbReference>
<dbReference type="InterPro" id="IPR011008">
    <property type="entry name" value="Dimeric_a/b-barrel"/>
</dbReference>
<protein>
    <recommendedName>
        <fullName evidence="4">HTH asnC-type domain-containing protein</fullName>
    </recommendedName>
</protein>
<dbReference type="Pfam" id="PF13404">
    <property type="entry name" value="HTH_AsnC-type"/>
    <property type="match status" value="1"/>
</dbReference>
<evidence type="ECO:0000259" key="4">
    <source>
        <dbReference type="PROSITE" id="PS50956"/>
    </source>
</evidence>
<accession>A0ABQ3GWB7</accession>
<reference evidence="6" key="1">
    <citation type="journal article" date="2019" name="Int. J. Syst. Evol. Microbiol.">
        <title>The Global Catalogue of Microorganisms (GCM) 10K type strain sequencing project: providing services to taxonomists for standard genome sequencing and annotation.</title>
        <authorList>
            <consortium name="The Broad Institute Genomics Platform"/>
            <consortium name="The Broad Institute Genome Sequencing Center for Infectious Disease"/>
            <person name="Wu L."/>
            <person name="Ma J."/>
        </authorList>
    </citation>
    <scope>NUCLEOTIDE SEQUENCE [LARGE SCALE GENOMIC DNA]</scope>
    <source>
        <strain evidence="6">KCTC 23701</strain>
    </source>
</reference>
<dbReference type="RefSeq" id="WP_189458246.1">
    <property type="nucleotide sequence ID" value="NZ_BMYO01000001.1"/>
</dbReference>
<dbReference type="InterPro" id="IPR019888">
    <property type="entry name" value="Tscrpt_reg_AsnC-like"/>
</dbReference>
<dbReference type="Pfam" id="PF01037">
    <property type="entry name" value="AsnC_trans_reg"/>
    <property type="match status" value="1"/>
</dbReference>
<dbReference type="PRINTS" id="PR00033">
    <property type="entry name" value="HTHASNC"/>
</dbReference>
<name>A0ABQ3GWB7_9NEIS</name>
<organism evidence="5 6">
    <name type="scientific">Jeongeupia chitinilytica</name>
    <dbReference type="NCBI Taxonomy" id="1041641"/>
    <lineage>
        <taxon>Bacteria</taxon>
        <taxon>Pseudomonadati</taxon>
        <taxon>Pseudomonadota</taxon>
        <taxon>Betaproteobacteria</taxon>
        <taxon>Neisseriales</taxon>
        <taxon>Chitinibacteraceae</taxon>
        <taxon>Jeongeupia</taxon>
    </lineage>
</organism>
<dbReference type="Proteomes" id="UP000604737">
    <property type="component" value="Unassembled WGS sequence"/>
</dbReference>
<evidence type="ECO:0000256" key="2">
    <source>
        <dbReference type="ARBA" id="ARBA00023125"/>
    </source>
</evidence>
<dbReference type="InterPro" id="IPR019887">
    <property type="entry name" value="Tscrpt_reg_AsnC/Lrp_C"/>
</dbReference>
<feature type="domain" description="HTH asnC-type" evidence="4">
    <location>
        <begin position="4"/>
        <end position="66"/>
    </location>
</feature>
<dbReference type="PANTHER" id="PTHR30154">
    <property type="entry name" value="LEUCINE-RESPONSIVE REGULATORY PROTEIN"/>
    <property type="match status" value="1"/>
</dbReference>
<evidence type="ECO:0000256" key="3">
    <source>
        <dbReference type="ARBA" id="ARBA00023163"/>
    </source>
</evidence>
<dbReference type="InterPro" id="IPR036390">
    <property type="entry name" value="WH_DNA-bd_sf"/>
</dbReference>
<sequence>MKKIDEVDQKILEILSTDARAPISEIGRRVHKSRTAVEARIARMESDGVIQGYQAILGEPGMLAVPPNEAFLIIKHSGGSDCHLVWNEIKGYRNVIECHSLFGPLDLIVKIRYTQFDELMALKERVSGVREVREVTICPVLKTWT</sequence>
<keyword evidence="3" id="KW-0804">Transcription</keyword>
<dbReference type="SUPFAM" id="SSF54909">
    <property type="entry name" value="Dimeric alpha+beta barrel"/>
    <property type="match status" value="1"/>
</dbReference>
<evidence type="ECO:0000313" key="6">
    <source>
        <dbReference type="Proteomes" id="UP000604737"/>
    </source>
</evidence>
<dbReference type="EMBL" id="BMYO01000001">
    <property type="protein sequence ID" value="GHD55614.1"/>
    <property type="molecule type" value="Genomic_DNA"/>
</dbReference>
<dbReference type="Gene3D" id="1.10.10.10">
    <property type="entry name" value="Winged helix-like DNA-binding domain superfamily/Winged helix DNA-binding domain"/>
    <property type="match status" value="1"/>
</dbReference>
<dbReference type="InterPro" id="IPR000485">
    <property type="entry name" value="AsnC-type_HTH_dom"/>
</dbReference>
<comment type="caution">
    <text evidence="5">The sequence shown here is derived from an EMBL/GenBank/DDBJ whole genome shotgun (WGS) entry which is preliminary data.</text>
</comment>
<proteinExistence type="predicted"/>
<keyword evidence="2" id="KW-0238">DNA-binding</keyword>
<dbReference type="PANTHER" id="PTHR30154:SF34">
    <property type="entry name" value="TRANSCRIPTIONAL REGULATOR AZLB"/>
    <property type="match status" value="1"/>
</dbReference>
<dbReference type="SUPFAM" id="SSF46785">
    <property type="entry name" value="Winged helix' DNA-binding domain"/>
    <property type="match status" value="1"/>
</dbReference>
<dbReference type="SMART" id="SM00344">
    <property type="entry name" value="HTH_ASNC"/>
    <property type="match status" value="1"/>
</dbReference>
<dbReference type="PROSITE" id="PS50956">
    <property type="entry name" value="HTH_ASNC_2"/>
    <property type="match status" value="1"/>
</dbReference>
<evidence type="ECO:0000313" key="5">
    <source>
        <dbReference type="EMBL" id="GHD55614.1"/>
    </source>
</evidence>
<evidence type="ECO:0000256" key="1">
    <source>
        <dbReference type="ARBA" id="ARBA00023015"/>
    </source>
</evidence>
<dbReference type="Gene3D" id="3.30.70.920">
    <property type="match status" value="1"/>
</dbReference>
<keyword evidence="6" id="KW-1185">Reference proteome</keyword>